<evidence type="ECO:0000313" key="2">
    <source>
        <dbReference type="EMBL" id="KAK9142732.1"/>
    </source>
</evidence>
<evidence type="ECO:0000256" key="1">
    <source>
        <dbReference type="SAM" id="MobiDB-lite"/>
    </source>
</evidence>
<proteinExistence type="predicted"/>
<name>A0AAP0PG54_9MAGN</name>
<keyword evidence="3" id="KW-1185">Reference proteome</keyword>
<dbReference type="Proteomes" id="UP001420932">
    <property type="component" value="Unassembled WGS sequence"/>
</dbReference>
<organism evidence="2 3">
    <name type="scientific">Stephania yunnanensis</name>
    <dbReference type="NCBI Taxonomy" id="152371"/>
    <lineage>
        <taxon>Eukaryota</taxon>
        <taxon>Viridiplantae</taxon>
        <taxon>Streptophyta</taxon>
        <taxon>Embryophyta</taxon>
        <taxon>Tracheophyta</taxon>
        <taxon>Spermatophyta</taxon>
        <taxon>Magnoliopsida</taxon>
        <taxon>Ranunculales</taxon>
        <taxon>Menispermaceae</taxon>
        <taxon>Menispermoideae</taxon>
        <taxon>Cissampelideae</taxon>
        <taxon>Stephania</taxon>
    </lineage>
</organism>
<dbReference type="InterPro" id="IPR043502">
    <property type="entry name" value="DNA/RNA_pol_sf"/>
</dbReference>
<comment type="caution">
    <text evidence="2">The sequence shown here is derived from an EMBL/GenBank/DDBJ whole genome shotgun (WGS) entry which is preliminary data.</text>
</comment>
<sequence length="253" mass="28326">MDDPRSSTTVSENSVRKQSHPGRNASSFANPLVAPFVNGLSQFQQSPTTSNWQSLKRVLHYLEGSAAHGLSFKPGSTLHLAGYFDANRTSSSEDRKSIAGYAVYFGANLVLWLSKKQRVVSRSSAKSEYRALANVAAEIIWLRSLLSELHFPLHSTPIVWCDNLSTIALARNLVFHARTKHVEIDVHYIRDQVLQGKLSVHHVLTHDQVAYYLTKAFSSHPFHCLKAKLEVVLLPLRLRGMQVLTINTNVQDN</sequence>
<protein>
    <recommendedName>
        <fullName evidence="4">Mitochondrial protein</fullName>
    </recommendedName>
</protein>
<dbReference type="AlphaFoldDB" id="A0AAP0PG54"/>
<evidence type="ECO:0000313" key="3">
    <source>
        <dbReference type="Proteomes" id="UP001420932"/>
    </source>
</evidence>
<feature type="region of interest" description="Disordered" evidence="1">
    <location>
        <begin position="1"/>
        <end position="26"/>
    </location>
</feature>
<evidence type="ECO:0008006" key="4">
    <source>
        <dbReference type="Google" id="ProtNLM"/>
    </source>
</evidence>
<reference evidence="2 3" key="1">
    <citation type="submission" date="2024-01" db="EMBL/GenBank/DDBJ databases">
        <title>Genome assemblies of Stephania.</title>
        <authorList>
            <person name="Yang L."/>
        </authorList>
    </citation>
    <scope>NUCLEOTIDE SEQUENCE [LARGE SCALE GENOMIC DNA]</scope>
    <source>
        <strain evidence="2">YNDBR</strain>
        <tissue evidence="2">Leaf</tissue>
    </source>
</reference>
<gene>
    <name evidence="2" type="ORF">Syun_012132</name>
</gene>
<accession>A0AAP0PG54</accession>
<dbReference type="SUPFAM" id="SSF56672">
    <property type="entry name" value="DNA/RNA polymerases"/>
    <property type="match status" value="1"/>
</dbReference>
<dbReference type="PANTHER" id="PTHR11439">
    <property type="entry name" value="GAG-POL-RELATED RETROTRANSPOSON"/>
    <property type="match status" value="1"/>
</dbReference>
<dbReference type="EMBL" id="JBBNAF010000005">
    <property type="protein sequence ID" value="KAK9142732.1"/>
    <property type="molecule type" value="Genomic_DNA"/>
</dbReference>
<feature type="compositionally biased region" description="Polar residues" evidence="1">
    <location>
        <begin position="1"/>
        <end position="13"/>
    </location>
</feature>
<dbReference type="PANTHER" id="PTHR11439:SF455">
    <property type="entry name" value="RLK (RECEPTOR-LIKE PROTEIN KINASE) 8, PUTATIVE-RELATED"/>
    <property type="match status" value="1"/>
</dbReference>
<dbReference type="CDD" id="cd09272">
    <property type="entry name" value="RNase_HI_RT_Ty1"/>
    <property type="match status" value="1"/>
</dbReference>